<dbReference type="InterPro" id="IPR017941">
    <property type="entry name" value="Rieske_2Fe-2S"/>
</dbReference>
<evidence type="ECO:0000256" key="3">
    <source>
        <dbReference type="ARBA" id="ARBA00023004"/>
    </source>
</evidence>
<accession>A0A7W8P705</accession>
<dbReference type="PROSITE" id="PS51296">
    <property type="entry name" value="RIESKE"/>
    <property type="match status" value="1"/>
</dbReference>
<sequence length="602" mass="67308">MSSTLQIVKPAPEDSVVVARTKDLEHENVQAAHLDGIDLVVIRHAQGVCIYQGRCPHEGTLLSEGALKDDVLTCRGHGWQFACQSGQRRGISTSDLKRFEAIVENGEIKVDRNEVLAWKAQQSSCAAAVEQAARPSPVRSVKQLPGPKGVPLLGNLLDFRTRQLHLLLENWCREFGSMYTYTLMGRRFVAIADPVLVNQVLHDRPGTYRRWDVIQRVAHEIGVDGVFSAEGDTWRRQRQLVVKALDPIHLRAFFPSMRMMTSRLLSRWETVARNRQSVNIRQELMRYTVDVATNLAFGYDMDTLQSDGEIIQQHLAVMFPMIQRRIIAPFPYWHYFKLAPDRQLDRALVAVRALTQVLITRNRARLMQDATTDALPSNLLEALLTAQEEGEAPLTDEEVMANVFTILLAGEDTTANTIAWIAYLMCTHPEVQNKMQAEVDSVIGEGAILEDADALDDLVYLDAVTKETMRLKPVSPVTSFEPNFDVQLNGIAIPKGTVLTLLTRQPALQPGSVSPIQTFDPDRWLGASGATGSHQVGFVPFGSGPRLCPGRKLALMEVKSALAMMCRNFNISQATDRTAAVDEIFEFTMFPEGLFVRLEQRH</sequence>
<dbReference type="GO" id="GO:0004497">
    <property type="term" value="F:monooxygenase activity"/>
    <property type="evidence" value="ECO:0007669"/>
    <property type="project" value="UniProtKB-KW"/>
</dbReference>
<evidence type="ECO:0000256" key="4">
    <source>
        <dbReference type="ARBA" id="ARBA00023014"/>
    </source>
</evidence>
<dbReference type="SUPFAM" id="SSF48264">
    <property type="entry name" value="Cytochrome P450"/>
    <property type="match status" value="1"/>
</dbReference>
<dbReference type="GO" id="GO:0005506">
    <property type="term" value="F:iron ion binding"/>
    <property type="evidence" value="ECO:0007669"/>
    <property type="project" value="InterPro"/>
</dbReference>
<dbReference type="EMBL" id="JACHDE010000022">
    <property type="protein sequence ID" value="MBB5404760.1"/>
    <property type="molecule type" value="Genomic_DNA"/>
</dbReference>
<keyword evidence="3 5" id="KW-0408">Iron</keyword>
<dbReference type="AlphaFoldDB" id="A0A7W8P705"/>
<gene>
    <name evidence="8" type="ORF">HDG41_006856</name>
</gene>
<dbReference type="CDD" id="cd11083">
    <property type="entry name" value="CYP_unk"/>
    <property type="match status" value="1"/>
</dbReference>
<evidence type="ECO:0000259" key="7">
    <source>
        <dbReference type="PROSITE" id="PS51296"/>
    </source>
</evidence>
<comment type="cofactor">
    <cofactor evidence="5">
        <name>heme</name>
        <dbReference type="ChEBI" id="CHEBI:30413"/>
    </cofactor>
</comment>
<feature type="binding site" description="axial binding residue" evidence="5">
    <location>
        <position position="548"/>
    </location>
    <ligand>
        <name>heme</name>
        <dbReference type="ChEBI" id="CHEBI:30413"/>
    </ligand>
    <ligandPart>
        <name>Fe</name>
        <dbReference type="ChEBI" id="CHEBI:18248"/>
    </ligandPart>
</feature>
<dbReference type="InterPro" id="IPR036922">
    <property type="entry name" value="Rieske_2Fe-2S_sf"/>
</dbReference>
<dbReference type="PRINTS" id="PR00463">
    <property type="entry name" value="EP450I"/>
</dbReference>
<comment type="similarity">
    <text evidence="6">Belongs to the cytochrome P450 family.</text>
</comment>
<dbReference type="InterPro" id="IPR002401">
    <property type="entry name" value="Cyt_P450_E_grp-I"/>
</dbReference>
<dbReference type="InterPro" id="IPR036396">
    <property type="entry name" value="Cyt_P450_sf"/>
</dbReference>
<proteinExistence type="inferred from homology"/>
<organism evidence="8 9">
    <name type="scientific">Paraburkholderia youngii</name>
    <dbReference type="NCBI Taxonomy" id="2782701"/>
    <lineage>
        <taxon>Bacteria</taxon>
        <taxon>Pseudomonadati</taxon>
        <taxon>Pseudomonadota</taxon>
        <taxon>Betaproteobacteria</taxon>
        <taxon>Burkholderiales</taxon>
        <taxon>Burkholderiaceae</taxon>
        <taxon>Paraburkholderia</taxon>
    </lineage>
</organism>
<dbReference type="GO" id="GO:0020037">
    <property type="term" value="F:heme binding"/>
    <property type="evidence" value="ECO:0007669"/>
    <property type="project" value="InterPro"/>
</dbReference>
<dbReference type="PROSITE" id="PS00086">
    <property type="entry name" value="CYTOCHROME_P450"/>
    <property type="match status" value="1"/>
</dbReference>
<dbReference type="Gene3D" id="2.102.10.10">
    <property type="entry name" value="Rieske [2Fe-2S] iron-sulphur domain"/>
    <property type="match status" value="1"/>
</dbReference>
<keyword evidence="1" id="KW-0001">2Fe-2S</keyword>
<reference evidence="8 9" key="1">
    <citation type="submission" date="2020-08" db="EMBL/GenBank/DDBJ databases">
        <title>Genomic Encyclopedia of Type Strains, Phase IV (KMG-V): Genome sequencing to study the core and pangenomes of soil and plant-associated prokaryotes.</title>
        <authorList>
            <person name="Whitman W."/>
        </authorList>
    </citation>
    <scope>NUCLEOTIDE SEQUENCE [LARGE SCALE GENOMIC DNA]</scope>
    <source>
        <strain evidence="8 9">JPY162</strain>
    </source>
</reference>
<keyword evidence="4" id="KW-0411">Iron-sulfur</keyword>
<dbReference type="Proteomes" id="UP000592820">
    <property type="component" value="Unassembled WGS sequence"/>
</dbReference>
<evidence type="ECO:0000256" key="1">
    <source>
        <dbReference type="ARBA" id="ARBA00022714"/>
    </source>
</evidence>
<dbReference type="PANTHER" id="PTHR24301">
    <property type="entry name" value="THROMBOXANE-A SYNTHASE"/>
    <property type="match status" value="1"/>
</dbReference>
<feature type="domain" description="Rieske" evidence="7">
    <location>
        <begin position="16"/>
        <end position="110"/>
    </location>
</feature>
<dbReference type="GO" id="GO:0016705">
    <property type="term" value="F:oxidoreductase activity, acting on paired donors, with incorporation or reduction of molecular oxygen"/>
    <property type="evidence" value="ECO:0007669"/>
    <property type="project" value="InterPro"/>
</dbReference>
<evidence type="ECO:0000256" key="2">
    <source>
        <dbReference type="ARBA" id="ARBA00022723"/>
    </source>
</evidence>
<dbReference type="Gene3D" id="1.10.630.10">
    <property type="entry name" value="Cytochrome P450"/>
    <property type="match status" value="1"/>
</dbReference>
<dbReference type="PRINTS" id="PR00385">
    <property type="entry name" value="P450"/>
</dbReference>
<dbReference type="RefSeq" id="WP_184228464.1">
    <property type="nucleotide sequence ID" value="NZ_JACHDE010000022.1"/>
</dbReference>
<evidence type="ECO:0000313" key="8">
    <source>
        <dbReference type="EMBL" id="MBB5404760.1"/>
    </source>
</evidence>
<name>A0A7W8P705_9BURK</name>
<dbReference type="Pfam" id="PF00355">
    <property type="entry name" value="Rieske"/>
    <property type="match status" value="1"/>
</dbReference>
<dbReference type="Pfam" id="PF00067">
    <property type="entry name" value="p450"/>
    <property type="match status" value="1"/>
</dbReference>
<dbReference type="InterPro" id="IPR017972">
    <property type="entry name" value="Cyt_P450_CS"/>
</dbReference>
<dbReference type="GO" id="GO:0051537">
    <property type="term" value="F:2 iron, 2 sulfur cluster binding"/>
    <property type="evidence" value="ECO:0007669"/>
    <property type="project" value="UniProtKB-KW"/>
</dbReference>
<evidence type="ECO:0000313" key="9">
    <source>
        <dbReference type="Proteomes" id="UP000592820"/>
    </source>
</evidence>
<keyword evidence="5 6" id="KW-0349">Heme</keyword>
<evidence type="ECO:0000256" key="6">
    <source>
        <dbReference type="RuleBase" id="RU000461"/>
    </source>
</evidence>
<keyword evidence="6" id="KW-0503">Monooxygenase</keyword>
<dbReference type="SUPFAM" id="SSF50022">
    <property type="entry name" value="ISP domain"/>
    <property type="match status" value="1"/>
</dbReference>
<keyword evidence="6" id="KW-0560">Oxidoreductase</keyword>
<evidence type="ECO:0000256" key="5">
    <source>
        <dbReference type="PIRSR" id="PIRSR602401-1"/>
    </source>
</evidence>
<keyword evidence="2 5" id="KW-0479">Metal-binding</keyword>
<comment type="caution">
    <text evidence="8">The sequence shown here is derived from an EMBL/GenBank/DDBJ whole genome shotgun (WGS) entry which is preliminary data.</text>
</comment>
<dbReference type="PANTHER" id="PTHR24301:SF2">
    <property type="entry name" value="THROMBOXANE-A SYNTHASE"/>
    <property type="match status" value="1"/>
</dbReference>
<protein>
    <submittedName>
        <fullName evidence="8">Cytochrome P450/nitrite reductase/ring-hydroxylating ferredoxin subunit</fullName>
    </submittedName>
</protein>
<dbReference type="InterPro" id="IPR001128">
    <property type="entry name" value="Cyt_P450"/>
</dbReference>